<evidence type="ECO:0000259" key="1">
    <source>
        <dbReference type="Pfam" id="PF26035"/>
    </source>
</evidence>
<protein>
    <submittedName>
        <fullName evidence="3">Uncharacterized protein</fullName>
    </submittedName>
</protein>
<sequence length="215" mass="22922">MTTTLSLSGHASREDLRVYLERLLRAGRAEARLVTRGTVLAVFGCTQAPASLLDRLPVVLVLRSFELAARPDEDVDAVMPARSLLDRIARLGVIGLELELPEVSTTAAWAGVLPPLGGWNPVGRLDAASLEAVAREGMERIAAALPESPGEAVVRTVRERVWGQEIAPGLPAAAAFAAESMGFLGGVPPLRLSRSRSWTRLASERGDVLVRLSMG</sequence>
<reference evidence="3" key="1">
    <citation type="submission" date="2021-03" db="EMBL/GenBank/DDBJ databases">
        <title>Leucobacter chromiisoli sp. nov., isolated from chromium-containing soil of chemical plant.</title>
        <authorList>
            <person name="Xu Z."/>
        </authorList>
    </citation>
    <scope>NUCLEOTIDE SEQUENCE</scope>
    <source>
        <strain evidence="3">S27</strain>
    </source>
</reference>
<dbReference type="AlphaFoldDB" id="A0A939MTV9"/>
<feature type="domain" description="DUF8010" evidence="1">
    <location>
        <begin position="2"/>
        <end position="111"/>
    </location>
</feature>
<evidence type="ECO:0000313" key="4">
    <source>
        <dbReference type="Proteomes" id="UP000664382"/>
    </source>
</evidence>
<evidence type="ECO:0000313" key="3">
    <source>
        <dbReference type="EMBL" id="MBO1902884.1"/>
    </source>
</evidence>
<dbReference type="Pfam" id="PF26035">
    <property type="entry name" value="DUF8010"/>
    <property type="match status" value="1"/>
</dbReference>
<proteinExistence type="predicted"/>
<gene>
    <name evidence="3" type="ORF">J4H92_13110</name>
</gene>
<dbReference type="Pfam" id="PF26572">
    <property type="entry name" value="DUF8185"/>
    <property type="match status" value="1"/>
</dbReference>
<dbReference type="InterPro" id="IPR058498">
    <property type="entry name" value="DUF8185"/>
</dbReference>
<name>A0A939MTV9_9MICO</name>
<comment type="caution">
    <text evidence="3">The sequence shown here is derived from an EMBL/GenBank/DDBJ whole genome shotgun (WGS) entry which is preliminary data.</text>
</comment>
<keyword evidence="4" id="KW-1185">Reference proteome</keyword>
<dbReference type="RefSeq" id="WP_208098643.1">
    <property type="nucleotide sequence ID" value="NZ_JAGDYM010000015.1"/>
</dbReference>
<dbReference type="EMBL" id="JAGDYM010000015">
    <property type="protein sequence ID" value="MBO1902884.1"/>
    <property type="molecule type" value="Genomic_DNA"/>
</dbReference>
<dbReference type="Proteomes" id="UP000664382">
    <property type="component" value="Unassembled WGS sequence"/>
</dbReference>
<accession>A0A939MTV9</accession>
<dbReference type="InterPro" id="IPR058323">
    <property type="entry name" value="DUF8010"/>
</dbReference>
<feature type="domain" description="DUF8185" evidence="2">
    <location>
        <begin position="114"/>
        <end position="211"/>
    </location>
</feature>
<organism evidence="3 4">
    <name type="scientific">Leucobacter weissii</name>
    <dbReference type="NCBI Taxonomy" id="1983706"/>
    <lineage>
        <taxon>Bacteria</taxon>
        <taxon>Bacillati</taxon>
        <taxon>Actinomycetota</taxon>
        <taxon>Actinomycetes</taxon>
        <taxon>Micrococcales</taxon>
        <taxon>Microbacteriaceae</taxon>
        <taxon>Leucobacter</taxon>
    </lineage>
</organism>
<evidence type="ECO:0000259" key="2">
    <source>
        <dbReference type="Pfam" id="PF26572"/>
    </source>
</evidence>